<dbReference type="EMBL" id="BSFN01000002">
    <property type="protein sequence ID" value="GLK88098.1"/>
    <property type="molecule type" value="Genomic_DNA"/>
</dbReference>
<keyword evidence="1" id="KW-0472">Membrane</keyword>
<dbReference type="Proteomes" id="UP001143328">
    <property type="component" value="Unassembled WGS sequence"/>
</dbReference>
<feature type="transmembrane region" description="Helical" evidence="1">
    <location>
        <begin position="282"/>
        <end position="302"/>
    </location>
</feature>
<evidence type="ECO:0000256" key="1">
    <source>
        <dbReference type="SAM" id="Phobius"/>
    </source>
</evidence>
<dbReference type="PANTHER" id="PTHR23028:SF53">
    <property type="entry name" value="ACYL_TRANSF_3 DOMAIN-CONTAINING PROTEIN"/>
    <property type="match status" value="1"/>
</dbReference>
<feature type="transmembrane region" description="Helical" evidence="1">
    <location>
        <begin position="323"/>
        <end position="348"/>
    </location>
</feature>
<feature type="transmembrane region" description="Helical" evidence="1">
    <location>
        <begin position="158"/>
        <end position="177"/>
    </location>
</feature>
<dbReference type="GO" id="GO:0016747">
    <property type="term" value="F:acyltransferase activity, transferring groups other than amino-acyl groups"/>
    <property type="evidence" value="ECO:0007669"/>
    <property type="project" value="InterPro"/>
</dbReference>
<reference evidence="3" key="1">
    <citation type="journal article" date="2014" name="Int. J. Syst. Evol. Microbiol.">
        <title>Complete genome sequence of Corynebacterium casei LMG S-19264T (=DSM 44701T), isolated from a smear-ripened cheese.</title>
        <authorList>
            <consortium name="US DOE Joint Genome Institute (JGI-PGF)"/>
            <person name="Walter F."/>
            <person name="Albersmeier A."/>
            <person name="Kalinowski J."/>
            <person name="Ruckert C."/>
        </authorList>
    </citation>
    <scope>NUCLEOTIDE SEQUENCE</scope>
    <source>
        <strain evidence="3">VKM B-2935</strain>
    </source>
</reference>
<feature type="transmembrane region" description="Helical" evidence="1">
    <location>
        <begin position="48"/>
        <end position="79"/>
    </location>
</feature>
<feature type="transmembrane region" description="Helical" evidence="1">
    <location>
        <begin position="231"/>
        <end position="248"/>
    </location>
</feature>
<feature type="transmembrane region" description="Helical" evidence="1">
    <location>
        <begin position="354"/>
        <end position="372"/>
    </location>
</feature>
<reference evidence="3" key="2">
    <citation type="submission" date="2023-01" db="EMBL/GenBank/DDBJ databases">
        <authorList>
            <person name="Sun Q."/>
            <person name="Evtushenko L."/>
        </authorList>
    </citation>
    <scope>NUCLEOTIDE SEQUENCE</scope>
    <source>
        <strain evidence="3">VKM B-2935</strain>
    </source>
</reference>
<evidence type="ECO:0000259" key="2">
    <source>
        <dbReference type="Pfam" id="PF01757"/>
    </source>
</evidence>
<evidence type="ECO:0000313" key="4">
    <source>
        <dbReference type="Proteomes" id="UP001143328"/>
    </source>
</evidence>
<dbReference type="PANTHER" id="PTHR23028">
    <property type="entry name" value="ACETYLTRANSFERASE"/>
    <property type="match status" value="1"/>
</dbReference>
<keyword evidence="1" id="KW-1133">Transmembrane helix</keyword>
<dbReference type="GO" id="GO:0016020">
    <property type="term" value="C:membrane"/>
    <property type="evidence" value="ECO:0007669"/>
    <property type="project" value="TreeGrafter"/>
</dbReference>
<dbReference type="GO" id="GO:0000271">
    <property type="term" value="P:polysaccharide biosynthetic process"/>
    <property type="evidence" value="ECO:0007669"/>
    <property type="project" value="TreeGrafter"/>
</dbReference>
<name>A0A9W6K4H8_9PSED</name>
<organism evidence="3 4">
    <name type="scientific">Pseudomonas turukhanskensis</name>
    <dbReference type="NCBI Taxonomy" id="1806536"/>
    <lineage>
        <taxon>Bacteria</taxon>
        <taxon>Pseudomonadati</taxon>
        <taxon>Pseudomonadota</taxon>
        <taxon>Gammaproteobacteria</taxon>
        <taxon>Pseudomonadales</taxon>
        <taxon>Pseudomonadaceae</taxon>
        <taxon>Pseudomonas</taxon>
    </lineage>
</organism>
<comment type="caution">
    <text evidence="3">The sequence shown here is derived from an EMBL/GenBank/DDBJ whole genome shotgun (WGS) entry which is preliminary data.</text>
</comment>
<evidence type="ECO:0000313" key="3">
    <source>
        <dbReference type="EMBL" id="GLK88098.1"/>
    </source>
</evidence>
<keyword evidence="3" id="KW-0012">Acyltransferase</keyword>
<feature type="domain" description="Acyltransferase 3" evidence="2">
    <location>
        <begin position="10"/>
        <end position="369"/>
    </location>
</feature>
<feature type="transmembrane region" description="Helical" evidence="1">
    <location>
        <begin position="204"/>
        <end position="219"/>
    </location>
</feature>
<keyword evidence="3" id="KW-0808">Transferase</keyword>
<sequence length="403" mass="46541">MTYSTPRRFYSLDFIRGVAALAVVFWHWQHFFFQGSTFVPYEMEQQPFYNLFFLFYQTGWLAVDFFFSLSGFIFFWLYARQIAQREVGGWAFFALRFSRLYPLHLATLVFVLVAQRWVLAHTGDYFVVPYNDLYHGILNLFFASSWGFEKGPSFNGPIWSVSVEVLMYLVFFFVCLLFRQRLWAHVGMLALGVVVMVLEPIVGRGIFSFFLGGLVFRFYQHVCARGWLPRVLPWAVGTAALLWVFTVVEVHSPWFWPHVQALLQSLLPERFAGLADKAVHGATRAIVVAVLFPLSIFSLALLETKRGYLGRRLAMVGNLTYSSYLLHFPLQLCFFVVAGQLGLGQAFFYGELSMLIFFAVLIPLCLLSYFYFETPAQTYLRTRLLSFGTKEKRDVGTQKTLNP</sequence>
<dbReference type="InterPro" id="IPR050879">
    <property type="entry name" value="Acyltransferase_3"/>
</dbReference>
<gene>
    <name evidence="3" type="ORF">GCM10017655_11600</name>
</gene>
<dbReference type="InterPro" id="IPR002656">
    <property type="entry name" value="Acyl_transf_3_dom"/>
</dbReference>
<accession>A0A9W6K4H8</accession>
<keyword evidence="1" id="KW-0812">Transmembrane</keyword>
<dbReference type="AlphaFoldDB" id="A0A9W6K4H8"/>
<feature type="transmembrane region" description="Helical" evidence="1">
    <location>
        <begin position="182"/>
        <end position="198"/>
    </location>
</feature>
<feature type="transmembrane region" description="Helical" evidence="1">
    <location>
        <begin position="100"/>
        <end position="119"/>
    </location>
</feature>
<dbReference type="RefSeq" id="WP_271194322.1">
    <property type="nucleotide sequence ID" value="NZ_BSFN01000002.1"/>
</dbReference>
<feature type="transmembrane region" description="Helical" evidence="1">
    <location>
        <begin position="9"/>
        <end position="28"/>
    </location>
</feature>
<dbReference type="Pfam" id="PF01757">
    <property type="entry name" value="Acyl_transf_3"/>
    <property type="match status" value="1"/>
</dbReference>
<proteinExistence type="predicted"/>
<keyword evidence="4" id="KW-1185">Reference proteome</keyword>
<protein>
    <submittedName>
        <fullName evidence="3">Acyltransferase</fullName>
    </submittedName>
</protein>